<feature type="signal peptide" evidence="2">
    <location>
        <begin position="1"/>
        <end position="20"/>
    </location>
</feature>
<dbReference type="InterPro" id="IPR032799">
    <property type="entry name" value="TAXi_C"/>
</dbReference>
<dbReference type="PANTHER" id="PTHR47965:SF108">
    <property type="entry name" value="XYLOGLUCANASE-SPECIFIC ENDOGLUCANASE INHIBITOR PROTEIN"/>
    <property type="match status" value="1"/>
</dbReference>
<gene>
    <name evidence="4" type="ORF">RJT34_14153</name>
</gene>
<evidence type="ECO:0000259" key="3">
    <source>
        <dbReference type="PROSITE" id="PS51767"/>
    </source>
</evidence>
<dbReference type="EMBL" id="JAYKXN010000003">
    <property type="protein sequence ID" value="KAK7303251.1"/>
    <property type="molecule type" value="Genomic_DNA"/>
</dbReference>
<dbReference type="InterPro" id="IPR032861">
    <property type="entry name" value="TAXi_N"/>
</dbReference>
<comment type="caution">
    <text evidence="4">The sequence shown here is derived from an EMBL/GenBank/DDBJ whole genome shotgun (WGS) entry which is preliminary data.</text>
</comment>
<name>A0AAN9JRZ2_CLITE</name>
<dbReference type="InterPro" id="IPR033121">
    <property type="entry name" value="PEPTIDASE_A1"/>
</dbReference>
<keyword evidence="5" id="KW-1185">Reference proteome</keyword>
<reference evidence="4 5" key="1">
    <citation type="submission" date="2024-01" db="EMBL/GenBank/DDBJ databases">
        <title>The genomes of 5 underutilized Papilionoideae crops provide insights into root nodulation and disease resistance.</title>
        <authorList>
            <person name="Yuan L."/>
        </authorList>
    </citation>
    <scope>NUCLEOTIDE SEQUENCE [LARGE SCALE GENOMIC DNA]</scope>
    <source>
        <strain evidence="4">LY-2023</strain>
        <tissue evidence="4">Leaf</tissue>
    </source>
</reference>
<dbReference type="InterPro" id="IPR001461">
    <property type="entry name" value="Aspartic_peptidase_A1"/>
</dbReference>
<organism evidence="4 5">
    <name type="scientific">Clitoria ternatea</name>
    <name type="common">Butterfly pea</name>
    <dbReference type="NCBI Taxonomy" id="43366"/>
    <lineage>
        <taxon>Eukaryota</taxon>
        <taxon>Viridiplantae</taxon>
        <taxon>Streptophyta</taxon>
        <taxon>Embryophyta</taxon>
        <taxon>Tracheophyta</taxon>
        <taxon>Spermatophyta</taxon>
        <taxon>Magnoliopsida</taxon>
        <taxon>eudicotyledons</taxon>
        <taxon>Gunneridae</taxon>
        <taxon>Pentapetalae</taxon>
        <taxon>rosids</taxon>
        <taxon>fabids</taxon>
        <taxon>Fabales</taxon>
        <taxon>Fabaceae</taxon>
        <taxon>Papilionoideae</taxon>
        <taxon>50 kb inversion clade</taxon>
        <taxon>NPAAA clade</taxon>
        <taxon>indigoferoid/millettioid clade</taxon>
        <taxon>Phaseoleae</taxon>
        <taxon>Clitoria</taxon>
    </lineage>
</organism>
<dbReference type="PROSITE" id="PS51767">
    <property type="entry name" value="PEPTIDASE_A1"/>
    <property type="match status" value="1"/>
</dbReference>
<dbReference type="AlphaFoldDB" id="A0AAN9JRZ2"/>
<dbReference type="GO" id="GO:0004190">
    <property type="term" value="F:aspartic-type endopeptidase activity"/>
    <property type="evidence" value="ECO:0007669"/>
    <property type="project" value="InterPro"/>
</dbReference>
<accession>A0AAN9JRZ2</accession>
<dbReference type="Pfam" id="PF14543">
    <property type="entry name" value="TAXi_N"/>
    <property type="match status" value="1"/>
</dbReference>
<feature type="domain" description="Peptidase A1" evidence="3">
    <location>
        <begin position="44"/>
        <end position="395"/>
    </location>
</feature>
<keyword evidence="2" id="KW-0732">Signal</keyword>
<dbReference type="Gene3D" id="2.40.70.10">
    <property type="entry name" value="Acid Proteases"/>
    <property type="match status" value="2"/>
</dbReference>
<dbReference type="Proteomes" id="UP001359559">
    <property type="component" value="Unassembled WGS sequence"/>
</dbReference>
<dbReference type="GO" id="GO:0006508">
    <property type="term" value="P:proteolysis"/>
    <property type="evidence" value="ECO:0007669"/>
    <property type="project" value="InterPro"/>
</dbReference>
<dbReference type="SUPFAM" id="SSF50630">
    <property type="entry name" value="Acid proteases"/>
    <property type="match status" value="1"/>
</dbReference>
<proteinExistence type="inferred from homology"/>
<dbReference type="Pfam" id="PF14541">
    <property type="entry name" value="TAXi_C"/>
    <property type="match status" value="1"/>
</dbReference>
<dbReference type="FunFam" id="2.40.70.10:FF:000096">
    <property type="entry name" value="Basic 7S globulin"/>
    <property type="match status" value="1"/>
</dbReference>
<evidence type="ECO:0000313" key="4">
    <source>
        <dbReference type="EMBL" id="KAK7303251.1"/>
    </source>
</evidence>
<sequence>MLFTSIILCLVLSSVSPSLSASNEFPKTGFITLPVKVDPTNHQYFTSIGIGTPRHNLNFAIDIEGNFLWYDCDSHYNSSSYNPVTCDSQKCPEASPCIGCNGFPIKPGCTNNTCGLDVVNPFADTIFSGDMGEDLLFLHDIKVPHSFVSGCTDSDRFTTPLLVGLPKGVRGILGLARTRLTLPIQISSLFNVPPKFTLCLPSSSKRANVGEIFIGGRPSSSISLAQTGFGSSTSDGYSFHVNSIHVDDKPVKFSTSLMSVNGKGIGGTKISTMSPFTVLHHSIYESFVRDFVKAAKDRKFKRVKSVHPFGACFDASTIGDRQVVPAISFVMEGRFGDEKYEIFGHNSMVEVKNGAMCLAFVDGGKDAKTAVVIGGHQLEDRILEFDLSTSVLSFSHSLLLHNASCSNPASF</sequence>
<evidence type="ECO:0000313" key="5">
    <source>
        <dbReference type="Proteomes" id="UP001359559"/>
    </source>
</evidence>
<evidence type="ECO:0000256" key="1">
    <source>
        <dbReference type="ARBA" id="ARBA00007447"/>
    </source>
</evidence>
<dbReference type="InterPro" id="IPR021109">
    <property type="entry name" value="Peptidase_aspartic_dom_sf"/>
</dbReference>
<feature type="chain" id="PRO_5043053935" description="Peptidase A1 domain-containing protein" evidence="2">
    <location>
        <begin position="21"/>
        <end position="411"/>
    </location>
</feature>
<comment type="similarity">
    <text evidence="1">Belongs to the peptidase A1 family.</text>
</comment>
<protein>
    <recommendedName>
        <fullName evidence="3">Peptidase A1 domain-containing protein</fullName>
    </recommendedName>
</protein>
<evidence type="ECO:0000256" key="2">
    <source>
        <dbReference type="SAM" id="SignalP"/>
    </source>
</evidence>
<dbReference type="PANTHER" id="PTHR47965">
    <property type="entry name" value="ASPARTYL PROTEASE-RELATED"/>
    <property type="match status" value="1"/>
</dbReference>